<comment type="caution">
    <text evidence="3">The sequence shown here is derived from an EMBL/GenBank/DDBJ whole genome shotgun (WGS) entry which is preliminary data.</text>
</comment>
<gene>
    <name evidence="3" type="ORF">NSK_005455</name>
</gene>
<keyword evidence="4" id="KW-1185">Reference proteome</keyword>
<feature type="transmembrane region" description="Helical" evidence="2">
    <location>
        <begin position="423"/>
        <end position="444"/>
    </location>
</feature>
<proteinExistence type="predicted"/>
<evidence type="ECO:0000256" key="2">
    <source>
        <dbReference type="SAM" id="Phobius"/>
    </source>
</evidence>
<dbReference type="EMBL" id="SDOX01000050">
    <property type="protein sequence ID" value="TFJ83238.1"/>
    <property type="molecule type" value="Genomic_DNA"/>
</dbReference>
<name>A0A4D9D3Q2_9STRA</name>
<feature type="transmembrane region" description="Helical" evidence="2">
    <location>
        <begin position="392"/>
        <end position="411"/>
    </location>
</feature>
<organism evidence="3 4">
    <name type="scientific">Nannochloropsis salina CCMP1776</name>
    <dbReference type="NCBI Taxonomy" id="1027361"/>
    <lineage>
        <taxon>Eukaryota</taxon>
        <taxon>Sar</taxon>
        <taxon>Stramenopiles</taxon>
        <taxon>Ochrophyta</taxon>
        <taxon>Eustigmatophyceae</taxon>
        <taxon>Eustigmatales</taxon>
        <taxon>Monodopsidaceae</taxon>
        <taxon>Microchloropsis</taxon>
        <taxon>Microchloropsis salina</taxon>
    </lineage>
</organism>
<dbReference type="Proteomes" id="UP000355283">
    <property type="component" value="Unassembled WGS sequence"/>
</dbReference>
<evidence type="ECO:0000256" key="1">
    <source>
        <dbReference type="SAM" id="MobiDB-lite"/>
    </source>
</evidence>
<feature type="compositionally biased region" description="Polar residues" evidence="1">
    <location>
        <begin position="678"/>
        <end position="690"/>
    </location>
</feature>
<feature type="region of interest" description="Disordered" evidence="1">
    <location>
        <begin position="1"/>
        <end position="20"/>
    </location>
</feature>
<sequence length="1192" mass="128350">MPNVHRPSLADDNKDDPGGRKPLTRRVILGILVACVLGSGIVLGAVFGSRAAAPKKRRPIAIEDVTYSMVTEGLLPAVFKPTTPSNLISRVQNDTFQGNSTGMRSQADEMSNSNFNSKPESVFGKAYEGLKRLVGLPPSSSLPKFDPKAIVLPEGAVAVPSWRALGSASLLEGNALASGRIVCYAKTGEDVLRMASMEYGSPCEVVILTEDRFTPYSIPRTINVSRPLLLLGRPINSPVLNCTNRNPRLIDVYPGARLETRSITLVRGFGWQAGPDKEISMAVGTLVRVQVGAFYTAVGCLYRERNNTRASFEREVRQVIDQPNTRTRTFGQMFLVVGGRLHLTGCRSFRFRPFGSAVLNAITIGRDINVVAGYAILTGPLTMSSALFTGSYWVSGAQGLAMGGVLIYVGGRNVGSNLLQFQVGWAMQVGTFAGITALIGWSHVATNLLLYRTAGGQFGGLSGVYYLTGFLQGRAWGAATVFGAGQTYVQAAGMIIWQGGATFAYTISQAFFGVGGSTYIGAGTGIFNGIPQMRAALTASASGCGFYNFVGAGSLTHIYLPSFSVNLVRFNTGIATDFFVGMGWANSINNTRFSFQLANSYFGTASQAFVGIGGAVFIRSYVVTKRRYNFAGPSPFSIVVGGTGAISSETRGQNFFISKNGITRFIYNKTTKSVTQISTPRAQKTLSPTALNPGEWKRKMGGIGGHRKAQRGVETAGPNQAGAITMGGWLKEIVDATGGLDPSIANNNKVVVVQTTLLEGRSHSFTAPHPDAFKSPELKGRWGGYAKILADGLVEIQDKKAQESTRTLGRVKGGSGGYQPGLISANNSECFLCSVNPGRTLDHVGGPDACETSEACDADNPVDAYVQAQGLTNLNIMPPPGALPGVSGWANASLADTWLLWSELVVYCQHRDPGEDDASIERDCLTKEYVTEVLKSFIALNATDGTEYQITLSQGGLHPVATLSTFHLEHEDSAMSELRSRLAPPWNPDCQGWTKFDVQVTASEPEAEQHLLDVFEEFYEDPTDLRLTLIENWDPSEDIQPCGAVMTEKAEHRFPSIETMPAFRPSLTGSLGPDVTIADSVSITPPRTLVPGETYKVYVQNFPAGTKIILKLLAGLEQDGPVVDTIESFDDDGISELAWTAPRDVDFSPKKYYLQARPAAFPVLFGNSQVFSFQDVADARKPRRRMFDFADV</sequence>
<feature type="transmembrane region" description="Helical" evidence="2">
    <location>
        <begin position="357"/>
        <end position="377"/>
    </location>
</feature>
<feature type="compositionally biased region" description="Basic and acidic residues" evidence="1">
    <location>
        <begin position="8"/>
        <end position="19"/>
    </location>
</feature>
<dbReference type="OrthoDB" id="10316321at2759"/>
<reference evidence="3 4" key="1">
    <citation type="submission" date="2019-01" db="EMBL/GenBank/DDBJ databases">
        <title>Nuclear Genome Assembly of the Microalgal Biofuel strain Nannochloropsis salina CCMP1776.</title>
        <authorList>
            <person name="Hovde B."/>
        </authorList>
    </citation>
    <scope>NUCLEOTIDE SEQUENCE [LARGE SCALE GENOMIC DNA]</scope>
    <source>
        <strain evidence="3 4">CCMP1776</strain>
    </source>
</reference>
<keyword evidence="2" id="KW-0472">Membrane</keyword>
<keyword evidence="2" id="KW-0812">Transmembrane</keyword>
<feature type="region of interest" description="Disordered" evidence="1">
    <location>
        <begin position="96"/>
        <end position="115"/>
    </location>
</feature>
<protein>
    <submittedName>
        <fullName evidence="3">Uncharacterized protein</fullName>
    </submittedName>
</protein>
<accession>A0A4D9D3Q2</accession>
<feature type="region of interest" description="Disordered" evidence="1">
    <location>
        <begin position="678"/>
        <end position="697"/>
    </location>
</feature>
<evidence type="ECO:0000313" key="4">
    <source>
        <dbReference type="Proteomes" id="UP000355283"/>
    </source>
</evidence>
<keyword evidence="2" id="KW-1133">Transmembrane helix</keyword>
<evidence type="ECO:0000313" key="3">
    <source>
        <dbReference type="EMBL" id="TFJ83238.1"/>
    </source>
</evidence>
<dbReference type="AlphaFoldDB" id="A0A4D9D3Q2"/>
<feature type="transmembrane region" description="Helical" evidence="2">
    <location>
        <begin position="27"/>
        <end position="48"/>
    </location>
</feature>